<sequence>MNKEICDYYEPKKRSDKMCKHFTGNINDKRAVARCRHYCSIIDCKNAMGHDSYRRHKGAIKSR</sequence>
<dbReference type="RefSeq" id="WP_066619785.1">
    <property type="nucleotide sequence ID" value="NZ_FQXL01000072.1"/>
</dbReference>
<comment type="caution">
    <text evidence="1">The sequence shown here is derived from an EMBL/GenBank/DDBJ whole genome shotgun (WGS) entry which is preliminary data.</text>
</comment>
<dbReference type="AlphaFoldDB" id="A0A161XI22"/>
<proteinExistence type="predicted"/>
<evidence type="ECO:0000313" key="1">
    <source>
        <dbReference type="EMBL" id="KZL94356.1"/>
    </source>
</evidence>
<accession>A0A161XI22</accession>
<gene>
    <name evidence="1" type="ORF">CLMAG_14090</name>
</gene>
<dbReference type="EMBL" id="LWAE01000001">
    <property type="protein sequence ID" value="KZL94356.1"/>
    <property type="molecule type" value="Genomic_DNA"/>
</dbReference>
<dbReference type="PATRIC" id="fig|1121326.3.peg.1379"/>
<dbReference type="STRING" id="1121326.CLMAG_14090"/>
<protein>
    <submittedName>
        <fullName evidence="1">Uncharacterized protein</fullName>
    </submittedName>
</protein>
<dbReference type="Proteomes" id="UP000076603">
    <property type="component" value="Unassembled WGS sequence"/>
</dbReference>
<name>A0A161XI22_9CLOT</name>
<keyword evidence="2" id="KW-1185">Reference proteome</keyword>
<organism evidence="1 2">
    <name type="scientific">Clostridium magnum DSM 2767</name>
    <dbReference type="NCBI Taxonomy" id="1121326"/>
    <lineage>
        <taxon>Bacteria</taxon>
        <taxon>Bacillati</taxon>
        <taxon>Bacillota</taxon>
        <taxon>Clostridia</taxon>
        <taxon>Eubacteriales</taxon>
        <taxon>Clostridiaceae</taxon>
        <taxon>Clostridium</taxon>
    </lineage>
</organism>
<evidence type="ECO:0000313" key="2">
    <source>
        <dbReference type="Proteomes" id="UP000076603"/>
    </source>
</evidence>
<reference evidence="1 2" key="1">
    <citation type="submission" date="2016-04" db="EMBL/GenBank/DDBJ databases">
        <title>Genome sequence of Clostridium magnum DSM 2767.</title>
        <authorList>
            <person name="Poehlein A."/>
            <person name="Uhlig R."/>
            <person name="Fischer R."/>
            <person name="Bahl H."/>
            <person name="Daniel R."/>
        </authorList>
    </citation>
    <scope>NUCLEOTIDE SEQUENCE [LARGE SCALE GENOMIC DNA]</scope>
    <source>
        <strain evidence="1 2">DSM 2767</strain>
    </source>
</reference>